<protein>
    <recommendedName>
        <fullName evidence="2">Retrotransposon gag domain-containing protein</fullName>
    </recommendedName>
</protein>
<evidence type="ECO:0000259" key="2">
    <source>
        <dbReference type="Pfam" id="PF03732"/>
    </source>
</evidence>
<accession>A0AAD8KF23</accession>
<dbReference type="InterPro" id="IPR005162">
    <property type="entry name" value="Retrotrans_gag_dom"/>
</dbReference>
<dbReference type="SUPFAM" id="SSF50630">
    <property type="entry name" value="Acid proteases"/>
    <property type="match status" value="1"/>
</dbReference>
<feature type="region of interest" description="Disordered" evidence="1">
    <location>
        <begin position="221"/>
        <end position="261"/>
    </location>
</feature>
<dbReference type="SUPFAM" id="SSF56672">
    <property type="entry name" value="DNA/RNA polymerases"/>
    <property type="match status" value="1"/>
</dbReference>
<dbReference type="Gene3D" id="3.10.10.10">
    <property type="entry name" value="HIV Type 1 Reverse Transcriptase, subunit A, domain 1"/>
    <property type="match status" value="1"/>
</dbReference>
<dbReference type="InterPro" id="IPR043502">
    <property type="entry name" value="DNA/RNA_pol_sf"/>
</dbReference>
<dbReference type="Pfam" id="PF03732">
    <property type="entry name" value="Retrotrans_gag"/>
    <property type="match status" value="1"/>
</dbReference>
<dbReference type="InterPro" id="IPR021109">
    <property type="entry name" value="Peptidase_aspartic_dom_sf"/>
</dbReference>
<dbReference type="InterPro" id="IPR032567">
    <property type="entry name" value="RTL1-rel"/>
</dbReference>
<sequence>MMSRRPRNSNRKIASIVAREVAAVIPTLLTHLNSGSNGGGSNPPASECSFKKFSSCNPTKFSGSEGATGLLQWFESMENTFLNCDCPDNLKVRHATSVFQKRALTWWNGEKRTRGVVAAMALKWEEVKDLMTKEFCPRNEIKKLETEFWDLVQVGGENSAYTNRFHELSLLVPHLVTPLSRGIEKYICGLPMVIQDTVWGRNPTTLEDTIRLAAQLTDNHVKDGSLTRKGDKKNSEKSSFKPSKHDKTESSSRNNKRKAKNYVEVSNVVPTTQCTNCGRFGHTFNICRSPTRVPVNAAMVQPTPAINQARACHQFGDPNHLRNACPQLIKPVPVARGRAFNINALQAQTNNDVVNGMFLINNIYASVLFDFGADKSFVSLEFEPLLANAQTKLDEPYTVEVADGKVIKINSIISNCTLNLNEHNFSIDLTPMELGSFDVIIGMDWLSKNRAEIVCCDKYIRIPLSSGDVLNIYGESPSNGLKLMSCTKAQKYLSKNYVAFLAHVVKEDDKSKKVEDIPVIRDFPEVFPEDLTGFPPIRQVEFRIDLVPGATPVAKSPYRLAPSEMQELASQLQELSDKGFIRPSSSPW</sequence>
<dbReference type="CDD" id="cd00303">
    <property type="entry name" value="retropepsin_like"/>
    <property type="match status" value="1"/>
</dbReference>
<keyword evidence="4" id="KW-1185">Reference proteome</keyword>
<feature type="domain" description="Retrotransposon gag" evidence="2">
    <location>
        <begin position="95"/>
        <end position="190"/>
    </location>
</feature>
<dbReference type="EMBL" id="JAUHHV010000006">
    <property type="protein sequence ID" value="KAK1421777.1"/>
    <property type="molecule type" value="Genomic_DNA"/>
</dbReference>
<dbReference type="AlphaFoldDB" id="A0AAD8KF23"/>
<feature type="compositionally biased region" description="Basic and acidic residues" evidence="1">
    <location>
        <begin position="221"/>
        <end position="250"/>
    </location>
</feature>
<dbReference type="Proteomes" id="UP001229421">
    <property type="component" value="Unassembled WGS sequence"/>
</dbReference>
<dbReference type="Gene3D" id="2.40.70.10">
    <property type="entry name" value="Acid Proteases"/>
    <property type="match status" value="1"/>
</dbReference>
<evidence type="ECO:0000313" key="4">
    <source>
        <dbReference type="Proteomes" id="UP001229421"/>
    </source>
</evidence>
<reference evidence="3" key="1">
    <citation type="journal article" date="2023" name="bioRxiv">
        <title>Improved chromosome-level genome assembly for marigold (Tagetes erecta).</title>
        <authorList>
            <person name="Jiang F."/>
            <person name="Yuan L."/>
            <person name="Wang S."/>
            <person name="Wang H."/>
            <person name="Xu D."/>
            <person name="Wang A."/>
            <person name="Fan W."/>
        </authorList>
    </citation>
    <scope>NUCLEOTIDE SEQUENCE</scope>
    <source>
        <strain evidence="3">WSJ</strain>
        <tissue evidence="3">Leaf</tissue>
    </source>
</reference>
<dbReference type="PANTHER" id="PTHR15503">
    <property type="entry name" value="LDOC1 RELATED"/>
    <property type="match status" value="1"/>
</dbReference>
<dbReference type="PANTHER" id="PTHR15503:SF45">
    <property type="entry name" value="RNA-DIRECTED DNA POLYMERASE HOMOLOG"/>
    <property type="match status" value="1"/>
</dbReference>
<evidence type="ECO:0000256" key="1">
    <source>
        <dbReference type="SAM" id="MobiDB-lite"/>
    </source>
</evidence>
<organism evidence="3 4">
    <name type="scientific">Tagetes erecta</name>
    <name type="common">African marigold</name>
    <dbReference type="NCBI Taxonomy" id="13708"/>
    <lineage>
        <taxon>Eukaryota</taxon>
        <taxon>Viridiplantae</taxon>
        <taxon>Streptophyta</taxon>
        <taxon>Embryophyta</taxon>
        <taxon>Tracheophyta</taxon>
        <taxon>Spermatophyta</taxon>
        <taxon>Magnoliopsida</taxon>
        <taxon>eudicotyledons</taxon>
        <taxon>Gunneridae</taxon>
        <taxon>Pentapetalae</taxon>
        <taxon>asterids</taxon>
        <taxon>campanulids</taxon>
        <taxon>Asterales</taxon>
        <taxon>Asteraceae</taxon>
        <taxon>Asteroideae</taxon>
        <taxon>Heliantheae alliance</taxon>
        <taxon>Tageteae</taxon>
        <taxon>Tagetes</taxon>
    </lineage>
</organism>
<proteinExistence type="predicted"/>
<dbReference type="Pfam" id="PF08284">
    <property type="entry name" value="RVP_2"/>
    <property type="match status" value="1"/>
</dbReference>
<evidence type="ECO:0000313" key="3">
    <source>
        <dbReference type="EMBL" id="KAK1421777.1"/>
    </source>
</evidence>
<name>A0AAD8KF23_TARER</name>
<gene>
    <name evidence="3" type="ORF">QVD17_24399</name>
</gene>
<comment type="caution">
    <text evidence="3">The sequence shown here is derived from an EMBL/GenBank/DDBJ whole genome shotgun (WGS) entry which is preliminary data.</text>
</comment>
<dbReference type="Gene3D" id="4.10.60.10">
    <property type="entry name" value="Zinc finger, CCHC-type"/>
    <property type="match status" value="1"/>
</dbReference>